<comment type="caution">
    <text evidence="1">The sequence shown here is derived from an EMBL/GenBank/DDBJ whole genome shotgun (WGS) entry which is preliminary data.</text>
</comment>
<dbReference type="Proteomes" id="UP000663855">
    <property type="component" value="Unassembled WGS sequence"/>
</dbReference>
<name>A0A815H2R4_9BILA</name>
<proteinExistence type="predicted"/>
<dbReference type="PANTHER" id="PTHR31630:SF10">
    <property type="entry name" value="PHYTANOYL-COA DIOXYGENASE"/>
    <property type="match status" value="1"/>
</dbReference>
<dbReference type="EMBL" id="CAJNOV010008976">
    <property type="protein sequence ID" value="CAF1346261.1"/>
    <property type="molecule type" value="Genomic_DNA"/>
</dbReference>
<dbReference type="Gene3D" id="2.60.120.620">
    <property type="entry name" value="q2cbj1_9rhob like domain"/>
    <property type="match status" value="1"/>
</dbReference>
<accession>A0A815H2R4</accession>
<dbReference type="SUPFAM" id="SSF51197">
    <property type="entry name" value="Clavaminate synthase-like"/>
    <property type="match status" value="1"/>
</dbReference>
<dbReference type="PANTHER" id="PTHR31630">
    <property type="entry name" value="PHYTANOYL-COA DIOXYGENASE-RELATED-RELATED"/>
    <property type="match status" value="1"/>
</dbReference>
<evidence type="ECO:0000313" key="1">
    <source>
        <dbReference type="EMBL" id="CAF1346261.1"/>
    </source>
</evidence>
<organism evidence="1 2">
    <name type="scientific">Rotaria magnacalcarata</name>
    <dbReference type="NCBI Taxonomy" id="392030"/>
    <lineage>
        <taxon>Eukaryota</taxon>
        <taxon>Metazoa</taxon>
        <taxon>Spiralia</taxon>
        <taxon>Gnathifera</taxon>
        <taxon>Rotifera</taxon>
        <taxon>Eurotatoria</taxon>
        <taxon>Bdelloidea</taxon>
        <taxon>Philodinida</taxon>
        <taxon>Philodinidae</taxon>
        <taxon>Rotaria</taxon>
    </lineage>
</organism>
<dbReference type="AlphaFoldDB" id="A0A815H2R4"/>
<protein>
    <submittedName>
        <fullName evidence="1">Uncharacterized protein</fullName>
    </submittedName>
</protein>
<evidence type="ECO:0000313" key="2">
    <source>
        <dbReference type="Proteomes" id="UP000663855"/>
    </source>
</evidence>
<sequence>MNQIDYTTTSPRFSVTDNKQLDEGFTYLNAHGYVVISDVMSQDEVNMNKELLWKFIESVSNSTIKRDDPETWPSFSSHGVINGLGIGQSEFLWSVRSNRQVKNIFARLWNTRQLLVSFDGCGVYRDWRYNSTWKTNDSWDHVDQNPKLKPDRCCIQGIVSLTDQNQRISGLIVYPRTHLRFTELWDITKNSRDFVQVSSDHAITLVKLLVKRVRPASMSTQKTRCSTRGIFCVSLMFVYSSEYLHKLTF</sequence>
<reference evidence="1" key="1">
    <citation type="submission" date="2021-02" db="EMBL/GenBank/DDBJ databases">
        <authorList>
            <person name="Nowell W R."/>
        </authorList>
    </citation>
    <scope>NUCLEOTIDE SEQUENCE</scope>
</reference>
<gene>
    <name evidence="1" type="ORF">CJN711_LOCUS19187</name>
</gene>